<name>A0ABS1D9I2_9PROT</name>
<evidence type="ECO:0000313" key="6">
    <source>
        <dbReference type="Proteomes" id="UP001296873"/>
    </source>
</evidence>
<dbReference type="Pfam" id="PF00211">
    <property type="entry name" value="Guanylate_cyc"/>
    <property type="match status" value="1"/>
</dbReference>
<dbReference type="InterPro" id="IPR001660">
    <property type="entry name" value="SAM"/>
</dbReference>
<dbReference type="InterPro" id="IPR027417">
    <property type="entry name" value="P-loop_NTPase"/>
</dbReference>
<proteinExistence type="predicted"/>
<dbReference type="Gene3D" id="3.30.70.1230">
    <property type="entry name" value="Nucleotide cyclase"/>
    <property type="match status" value="1"/>
</dbReference>
<dbReference type="PANTHER" id="PTHR16305:SF28">
    <property type="entry name" value="GUANYLATE CYCLASE DOMAIN-CONTAINING PROTEIN"/>
    <property type="match status" value="1"/>
</dbReference>
<dbReference type="Gene3D" id="1.10.150.50">
    <property type="entry name" value="Transcription Factor, Ets-1"/>
    <property type="match status" value="1"/>
</dbReference>
<accession>A0ABS1D9I2</accession>
<evidence type="ECO:0008006" key="7">
    <source>
        <dbReference type="Google" id="ProtNLM"/>
    </source>
</evidence>
<dbReference type="Gene3D" id="1.25.40.10">
    <property type="entry name" value="Tetratricopeptide repeat domain"/>
    <property type="match status" value="1"/>
</dbReference>
<dbReference type="PROSITE" id="PS50105">
    <property type="entry name" value="SAM_DOMAIN"/>
    <property type="match status" value="1"/>
</dbReference>
<feature type="domain" description="Guanylate cyclase" evidence="4">
    <location>
        <begin position="92"/>
        <end position="222"/>
    </location>
</feature>
<dbReference type="Proteomes" id="UP001296873">
    <property type="component" value="Unassembled WGS sequence"/>
</dbReference>
<evidence type="ECO:0000259" key="3">
    <source>
        <dbReference type="PROSITE" id="PS50105"/>
    </source>
</evidence>
<dbReference type="SMART" id="SM00454">
    <property type="entry name" value="SAM"/>
    <property type="match status" value="1"/>
</dbReference>
<keyword evidence="6" id="KW-1185">Reference proteome</keyword>
<dbReference type="Pfam" id="PF13191">
    <property type="entry name" value="AAA_16"/>
    <property type="match status" value="1"/>
</dbReference>
<evidence type="ECO:0000256" key="1">
    <source>
        <dbReference type="ARBA" id="ARBA00022741"/>
    </source>
</evidence>
<dbReference type="CDD" id="cd07302">
    <property type="entry name" value="CHD"/>
    <property type="match status" value="1"/>
</dbReference>
<reference evidence="5 6" key="1">
    <citation type="journal article" date="2020" name="Microorganisms">
        <title>Osmotic Adaptation and Compatible Solute Biosynthesis of Phototrophic Bacteria as Revealed from Genome Analyses.</title>
        <authorList>
            <person name="Imhoff J.F."/>
            <person name="Rahn T."/>
            <person name="Kunzel S."/>
            <person name="Keller A."/>
            <person name="Neulinger S.C."/>
        </authorList>
    </citation>
    <scope>NUCLEOTIDE SEQUENCE [LARGE SCALE GENOMIC DNA]</scope>
    <source>
        <strain evidence="5 6">DSM 9895</strain>
    </source>
</reference>
<feature type="domain" description="SAM" evidence="3">
    <location>
        <begin position="14"/>
        <end position="73"/>
    </location>
</feature>
<dbReference type="InterPro" id="IPR013761">
    <property type="entry name" value="SAM/pointed_sf"/>
</dbReference>
<organism evidence="5 6">
    <name type="scientific">Rhodovibrio sodomensis</name>
    <dbReference type="NCBI Taxonomy" id="1088"/>
    <lineage>
        <taxon>Bacteria</taxon>
        <taxon>Pseudomonadati</taxon>
        <taxon>Pseudomonadota</taxon>
        <taxon>Alphaproteobacteria</taxon>
        <taxon>Rhodospirillales</taxon>
        <taxon>Rhodovibrionaceae</taxon>
        <taxon>Rhodovibrio</taxon>
    </lineage>
</organism>
<gene>
    <name evidence="5" type="ORF">CKO28_03335</name>
</gene>
<dbReference type="InterPro" id="IPR041664">
    <property type="entry name" value="AAA_16"/>
</dbReference>
<evidence type="ECO:0000256" key="2">
    <source>
        <dbReference type="ARBA" id="ARBA00022840"/>
    </source>
</evidence>
<dbReference type="Pfam" id="PF13424">
    <property type="entry name" value="TPR_12"/>
    <property type="match status" value="1"/>
</dbReference>
<dbReference type="InterPro" id="IPR019734">
    <property type="entry name" value="TPR_rpt"/>
</dbReference>
<dbReference type="SUPFAM" id="SSF52540">
    <property type="entry name" value="P-loop containing nucleoside triphosphate hydrolases"/>
    <property type="match status" value="1"/>
</dbReference>
<sequence>MLGFSPCPEGVAVDVRAWLQGIGLEVYADTFEEQAIDRALLPDLTAQDLKDLGVGALGHRKRLLAAIAQLGAEPGVVAGGLDNAEPSRRQVTVVFVDLCGYTLLANQIDPEDLHALLNRYFDIVDSTMAEFGGRTDKHVGDAVMAVFGAPVAHSNDPERAVRAAWEVRKRLATLGLAAAGSSALEMHAGIAAGEVLASSTGSRHHLEYTVTGESVNLAARLQELAGPGDILLSDDVYRAVSASVAAQQETRAIRGFDAPAPFWRLADVHTDQPTSVRYGFVGRTSELCQVDHLLKAAANGEGGCVVVRGEAGIGKTRFAAECGQRAEAAGFRVHLCQVLDFGAEIGRDVVRTLVRKLIDLDPGADAPAQRAGAATRLALELDLAPPQIAALNDLLNLPQHGRAKASYAALAPDLRHETRHELVARIVHSRSASQPLMLIVEDVHWANALALRQFARLAAIAGQGAMLLMLTTRAEGDPLGPAWAAETGDVSVATAELAPLAAHDAGQLAAEISQGDAAVMAGSLARAGGNPLFLEQLVLSAQTHGARDLPGSLQSLIQARLDALDPPDRHAARAASVLGQSFNLATLRDMLDAPSYACDGLADAYLVRREASGYRFAHALIRDGVYASVPKRERTALHLRAAAWFEDRDAPLWARHLGLGNAPTAALAYLTAARQEAGQYRFDAALSLVEQGLAIARTASERSSLALECGDLLTHLGRVDGALASYDAAVDVAPCDAARALALVGRVRGMRIAEQIDGALALLDDAQATAEREDMLETLAEIHHLRGNLYFPLGRNLQCEAEHRHALELARRIGSRAWEAKALGGLGDAAYALGQMQTAHDSFVGCVALCRQLGLGATEVANASMIAHAQLYLLELPAAAESCVHAIAFATQVGHWRAELNANASAMWVAREIGDFDKARACNERARYLVENHGASRYLAEVLCMDAELQMAAGNRGACVDLLRHALALQRESGIAFFGPINLGLLALHTEDTAERAAALSEAEGLLARGSLGHNVLQFYRDAILGAVRQGALPEVERYARALEGYTRAEPLAWSSFFCRWGRAMAFAETGDSAVTSREQLRALRAEAMALGLHAYESQLATKLDDLAA</sequence>
<dbReference type="EMBL" id="NRRL01000004">
    <property type="protein sequence ID" value="MBK1667078.1"/>
    <property type="molecule type" value="Genomic_DNA"/>
</dbReference>
<keyword evidence="2" id="KW-0067">ATP-binding</keyword>
<dbReference type="Pfam" id="PF00536">
    <property type="entry name" value="SAM_1"/>
    <property type="match status" value="1"/>
</dbReference>
<dbReference type="InterPro" id="IPR001054">
    <property type="entry name" value="A/G_cyclase"/>
</dbReference>
<dbReference type="InterPro" id="IPR029787">
    <property type="entry name" value="Nucleotide_cyclase"/>
</dbReference>
<dbReference type="PROSITE" id="PS50125">
    <property type="entry name" value="GUANYLATE_CYCLASE_2"/>
    <property type="match status" value="1"/>
</dbReference>
<dbReference type="SUPFAM" id="SSF55073">
    <property type="entry name" value="Nucleotide cyclase"/>
    <property type="match status" value="1"/>
</dbReference>
<dbReference type="SMART" id="SM00028">
    <property type="entry name" value="TPR"/>
    <property type="match status" value="5"/>
</dbReference>
<dbReference type="InterPro" id="IPR011990">
    <property type="entry name" value="TPR-like_helical_dom_sf"/>
</dbReference>
<dbReference type="SUPFAM" id="SSF47769">
    <property type="entry name" value="SAM/Pointed domain"/>
    <property type="match status" value="1"/>
</dbReference>
<protein>
    <recommendedName>
        <fullName evidence="7">Adenylate/guanylate cyclase domain-containing protein</fullName>
    </recommendedName>
</protein>
<dbReference type="SUPFAM" id="SSF48452">
    <property type="entry name" value="TPR-like"/>
    <property type="match status" value="2"/>
</dbReference>
<evidence type="ECO:0000259" key="4">
    <source>
        <dbReference type="PROSITE" id="PS50125"/>
    </source>
</evidence>
<dbReference type="PANTHER" id="PTHR16305">
    <property type="entry name" value="TESTICULAR SOLUBLE ADENYLYL CYCLASE"/>
    <property type="match status" value="1"/>
</dbReference>
<dbReference type="Gene3D" id="3.40.50.300">
    <property type="entry name" value="P-loop containing nucleotide triphosphate hydrolases"/>
    <property type="match status" value="1"/>
</dbReference>
<dbReference type="CDD" id="cd09487">
    <property type="entry name" value="SAM_superfamily"/>
    <property type="match status" value="1"/>
</dbReference>
<evidence type="ECO:0000313" key="5">
    <source>
        <dbReference type="EMBL" id="MBK1667078.1"/>
    </source>
</evidence>
<comment type="caution">
    <text evidence="5">The sequence shown here is derived from an EMBL/GenBank/DDBJ whole genome shotgun (WGS) entry which is preliminary data.</text>
</comment>
<keyword evidence="1" id="KW-0547">Nucleotide-binding</keyword>
<dbReference type="SMART" id="SM00044">
    <property type="entry name" value="CYCc"/>
    <property type="match status" value="1"/>
</dbReference>